<feature type="compositionally biased region" description="Basic and acidic residues" evidence="4">
    <location>
        <begin position="143"/>
        <end position="164"/>
    </location>
</feature>
<evidence type="ECO:0000256" key="4">
    <source>
        <dbReference type="SAM" id="MobiDB-lite"/>
    </source>
</evidence>
<dbReference type="PANTHER" id="PTHR45868">
    <property type="entry name" value="HEAVY METAL-ASSOCIATED ISOPRENYLATED PLANT PROTEIN 33-RELATED"/>
    <property type="match status" value="1"/>
</dbReference>
<feature type="compositionally biased region" description="Basic and acidic residues" evidence="4">
    <location>
        <begin position="171"/>
        <end position="192"/>
    </location>
</feature>
<evidence type="ECO:0000256" key="2">
    <source>
        <dbReference type="ARBA" id="ARBA00023289"/>
    </source>
</evidence>
<dbReference type="InterPro" id="IPR006121">
    <property type="entry name" value="HMA_dom"/>
</dbReference>
<feature type="compositionally biased region" description="Pro residues" evidence="4">
    <location>
        <begin position="101"/>
        <end position="113"/>
    </location>
</feature>
<feature type="region of interest" description="Disordered" evidence="4">
    <location>
        <begin position="84"/>
        <end position="251"/>
    </location>
</feature>
<comment type="caution">
    <text evidence="6">The sequence shown here is derived from an EMBL/GenBank/DDBJ whole genome shotgun (WGS) entry which is preliminary data.</text>
</comment>
<dbReference type="AlphaFoldDB" id="A0A9D4UFW0"/>
<dbReference type="GO" id="GO:0046872">
    <property type="term" value="F:metal ion binding"/>
    <property type="evidence" value="ECO:0007669"/>
    <property type="project" value="UniProtKB-KW"/>
</dbReference>
<evidence type="ECO:0000256" key="3">
    <source>
        <dbReference type="ARBA" id="ARBA00024045"/>
    </source>
</evidence>
<keyword evidence="1" id="KW-0479">Metal-binding</keyword>
<sequence>MTKADSPIKPPAKLETITLKAFIHCEGCRRKIRRIIRVLDDVEDVVVDSTTGKVTVTGSNLDVKIIMQRLQKYGKQAEVWPSAGAGPMNASAKSAGGNQPKPGPNNGPSPSPSPNANSKKKGNAAGESGGDTKPTATGANNNEGKKGGGKKEEEASAKYPKGAEEAPMPSDKAEKSKPEKPKESNADSKDAGDANVPQHKGGNGNGGGGGGGKKGKKGGNNAANDGSNSSGGGDSILELPPPRIAQERPIANVPTTTLTVSANKSLAPNDYVQTGYSEYNSVEYATHMFSDENANNCSIM</sequence>
<evidence type="ECO:0000313" key="7">
    <source>
        <dbReference type="Proteomes" id="UP000886520"/>
    </source>
</evidence>
<proteinExistence type="inferred from homology"/>
<evidence type="ECO:0000313" key="6">
    <source>
        <dbReference type="EMBL" id="KAI5067159.1"/>
    </source>
</evidence>
<protein>
    <recommendedName>
        <fullName evidence="5">HMA domain-containing protein</fullName>
    </recommendedName>
</protein>
<feature type="domain" description="HMA" evidence="5">
    <location>
        <begin position="14"/>
        <end position="78"/>
    </location>
</feature>
<dbReference type="Gene3D" id="3.30.70.100">
    <property type="match status" value="1"/>
</dbReference>
<name>A0A9D4UFW0_ADICA</name>
<comment type="similarity">
    <text evidence="3">Belongs to the HIPP family.</text>
</comment>
<dbReference type="SUPFAM" id="SSF55008">
    <property type="entry name" value="HMA, heavy metal-associated domain"/>
    <property type="match status" value="1"/>
</dbReference>
<organism evidence="6 7">
    <name type="scientific">Adiantum capillus-veneris</name>
    <name type="common">Maidenhair fern</name>
    <dbReference type="NCBI Taxonomy" id="13818"/>
    <lineage>
        <taxon>Eukaryota</taxon>
        <taxon>Viridiplantae</taxon>
        <taxon>Streptophyta</taxon>
        <taxon>Embryophyta</taxon>
        <taxon>Tracheophyta</taxon>
        <taxon>Polypodiopsida</taxon>
        <taxon>Polypodiidae</taxon>
        <taxon>Polypodiales</taxon>
        <taxon>Pteridineae</taxon>
        <taxon>Pteridaceae</taxon>
        <taxon>Vittarioideae</taxon>
        <taxon>Adiantum</taxon>
    </lineage>
</organism>
<reference evidence="6" key="1">
    <citation type="submission" date="2021-01" db="EMBL/GenBank/DDBJ databases">
        <title>Adiantum capillus-veneris genome.</title>
        <authorList>
            <person name="Fang Y."/>
            <person name="Liao Q."/>
        </authorList>
    </citation>
    <scope>NUCLEOTIDE SEQUENCE</scope>
    <source>
        <strain evidence="6">H3</strain>
        <tissue evidence="6">Leaf</tissue>
    </source>
</reference>
<dbReference type="Pfam" id="PF00403">
    <property type="entry name" value="HMA"/>
    <property type="match status" value="1"/>
</dbReference>
<dbReference type="EMBL" id="JABFUD020000017">
    <property type="protein sequence ID" value="KAI5067159.1"/>
    <property type="molecule type" value="Genomic_DNA"/>
</dbReference>
<gene>
    <name evidence="6" type="ORF">GOP47_0017687</name>
</gene>
<feature type="compositionally biased region" description="Low complexity" evidence="4">
    <location>
        <begin position="219"/>
        <end position="228"/>
    </location>
</feature>
<dbReference type="PROSITE" id="PS50846">
    <property type="entry name" value="HMA_2"/>
    <property type="match status" value="1"/>
</dbReference>
<dbReference type="Proteomes" id="UP000886520">
    <property type="component" value="Chromosome 17"/>
</dbReference>
<evidence type="ECO:0000256" key="1">
    <source>
        <dbReference type="ARBA" id="ARBA00022723"/>
    </source>
</evidence>
<dbReference type="PANTHER" id="PTHR45868:SF80">
    <property type="entry name" value="F15K9.8-RELATED"/>
    <property type="match status" value="1"/>
</dbReference>
<feature type="compositionally biased region" description="Gly residues" evidence="4">
    <location>
        <begin position="201"/>
        <end position="212"/>
    </location>
</feature>
<keyword evidence="7" id="KW-1185">Reference proteome</keyword>
<keyword evidence="2" id="KW-0449">Lipoprotein</keyword>
<dbReference type="OrthoDB" id="1938696at2759"/>
<dbReference type="InterPro" id="IPR036163">
    <property type="entry name" value="HMA_dom_sf"/>
</dbReference>
<keyword evidence="2" id="KW-0636">Prenylation</keyword>
<evidence type="ECO:0000259" key="5">
    <source>
        <dbReference type="PROSITE" id="PS50846"/>
    </source>
</evidence>
<accession>A0A9D4UFW0</accession>